<evidence type="ECO:0000313" key="2">
    <source>
        <dbReference type="EMBL" id="KVK75289.1"/>
    </source>
</evidence>
<dbReference type="SMART" id="SM00974">
    <property type="entry name" value="T5orf172"/>
    <property type="match status" value="1"/>
</dbReference>
<organism evidence="2 3">
    <name type="scientific">Burkholderia cepacia</name>
    <name type="common">Pseudomonas cepacia</name>
    <dbReference type="NCBI Taxonomy" id="292"/>
    <lineage>
        <taxon>Bacteria</taxon>
        <taxon>Pseudomonadati</taxon>
        <taxon>Pseudomonadota</taxon>
        <taxon>Betaproteobacteria</taxon>
        <taxon>Burkholderiales</taxon>
        <taxon>Burkholderiaceae</taxon>
        <taxon>Burkholderia</taxon>
        <taxon>Burkholderia cepacia complex</taxon>
    </lineage>
</organism>
<name>A0A124SLP0_BURCE</name>
<evidence type="ECO:0000259" key="1">
    <source>
        <dbReference type="SMART" id="SM00974"/>
    </source>
</evidence>
<protein>
    <recommendedName>
        <fullName evidence="1">Bacteriophage T5 Orf172 DNA-binding domain-containing protein</fullName>
    </recommendedName>
</protein>
<evidence type="ECO:0000313" key="3">
    <source>
        <dbReference type="Proteomes" id="UP000069001"/>
    </source>
</evidence>
<feature type="domain" description="Bacteriophage T5 Orf172 DNA-binding" evidence="1">
    <location>
        <begin position="481"/>
        <end position="561"/>
    </location>
</feature>
<dbReference type="AlphaFoldDB" id="A0A124SLP0"/>
<proteinExistence type="predicted"/>
<accession>A0A124SLP0</accession>
<gene>
    <name evidence="2" type="ORF">WS90_29740</name>
</gene>
<dbReference type="EMBL" id="LOYH01000092">
    <property type="protein sequence ID" value="KVK75289.1"/>
    <property type="molecule type" value="Genomic_DNA"/>
</dbReference>
<dbReference type="Pfam" id="PF10544">
    <property type="entry name" value="T5orf172"/>
    <property type="match status" value="1"/>
</dbReference>
<reference evidence="2 3" key="1">
    <citation type="submission" date="2015-11" db="EMBL/GenBank/DDBJ databases">
        <title>Expanding the genomic diversity of Burkholderia species for the development of highly accurate diagnostics.</title>
        <authorList>
            <person name="Sahl J."/>
            <person name="Keim P."/>
            <person name="Wagner D."/>
        </authorList>
    </citation>
    <scope>NUCLEOTIDE SEQUENCE [LARGE SCALE GENOMIC DNA]</scope>
    <source>
        <strain evidence="2 3">MSMB1302</strain>
    </source>
</reference>
<dbReference type="Proteomes" id="UP000069001">
    <property type="component" value="Unassembled WGS sequence"/>
</dbReference>
<dbReference type="InterPro" id="IPR018306">
    <property type="entry name" value="Phage_T5_Orf172_DNA-bd"/>
</dbReference>
<sequence length="570" mass="63984">MPPLAGLQSGSGSKAAEQFVIPPEIRKLYEGELAIFKAQQEAGAGLVADEALREFQRDYQNRETQMGPQGLPTSYQLCRDFFVRARPGQPYRLFPEKDFIVSFEDFLEFITDANSPVSSLALGYTLTEGFIYNVNSSDAPGALLLTTQDGPSFGFRAASMIRRGNELTMLLSLAEQPDLQVMAALESELGQELDVRPEKQALLENQKLRREKYGDNRVVAIEGADLLPSLAAVRFDLKNRVFAGRCFLRDMGDRWNTETDVLASFSGEIAEDHPGFQNMVGRLDTYSTVWEMAKTLTLLPAYLDAKVMLIKTEKRETRIAKLPLSKRREIERAPMSHRKQFRNISAIRVIRSKSDTVSGRTFSPPQFQIAVDGFWRALKDPDQTGKDAEGLPVTGRTWVRAHVRHKDRPAPSEIKTIYVKASLSDARRRIEEYRRRMAKQPDAIVPEPLDVVYPAPTATSMSGQSRSGMHGAYVYIMRCQAHLEHLYKVGFTDRDPEIRARELSSTTATPSPFEVVRAWPVTEGLAAERAAHAALSAVRHSATREFFQTAFSDLQLVVETAIRPWLLQAP</sequence>
<comment type="caution">
    <text evidence="2">The sequence shown here is derived from an EMBL/GenBank/DDBJ whole genome shotgun (WGS) entry which is preliminary data.</text>
</comment>